<dbReference type="PROSITE" id="PS51078">
    <property type="entry name" value="ICLR_ED"/>
    <property type="match status" value="1"/>
</dbReference>
<dbReference type="GO" id="GO:0003677">
    <property type="term" value="F:DNA binding"/>
    <property type="evidence" value="ECO:0007669"/>
    <property type="project" value="UniProtKB-KW"/>
</dbReference>
<dbReference type="GO" id="GO:0045892">
    <property type="term" value="P:negative regulation of DNA-templated transcription"/>
    <property type="evidence" value="ECO:0007669"/>
    <property type="project" value="TreeGrafter"/>
</dbReference>
<keyword evidence="2" id="KW-0238">DNA-binding</keyword>
<dbReference type="InterPro" id="IPR029016">
    <property type="entry name" value="GAF-like_dom_sf"/>
</dbReference>
<evidence type="ECO:0000256" key="2">
    <source>
        <dbReference type="ARBA" id="ARBA00023125"/>
    </source>
</evidence>
<proteinExistence type="predicted"/>
<dbReference type="InterPro" id="IPR036388">
    <property type="entry name" value="WH-like_DNA-bd_sf"/>
</dbReference>
<dbReference type="Gene3D" id="3.30.450.40">
    <property type="match status" value="1"/>
</dbReference>
<dbReference type="InterPro" id="IPR005471">
    <property type="entry name" value="Tscrpt_reg_IclR_N"/>
</dbReference>
<dbReference type="InterPro" id="IPR036390">
    <property type="entry name" value="WH_DNA-bd_sf"/>
</dbReference>
<dbReference type="PANTHER" id="PTHR30136:SF24">
    <property type="entry name" value="HTH-TYPE TRANSCRIPTIONAL REPRESSOR ALLR"/>
    <property type="match status" value="1"/>
</dbReference>
<sequence>METETSNKYSVLMLEKGMGVLELLADYHSGLTIQEMCSHLSYPKTTIYRLANTLLEMGYLGKDEDTNHFFLSRKLFRLGLAALGESNILERAIEPMRRLRDEVKESVMIGTLVGNEAILLDQVLGSHDFTFILKSGTHLCLHASAPGKVLLAYQTDKVRDELIASMEMTRFNENTITDKKRYLQEVLKVKERGYGVDLEEEIIGVNCIGAPIFNQYGEVIACVWMSGPKGRMPLERFPELAEQVCKCARSISEKMGYRINCLQFIEN</sequence>
<dbReference type="Gene3D" id="1.10.10.10">
    <property type="entry name" value="Winged helix-like DNA-binding domain superfamily/Winged helix DNA-binding domain"/>
    <property type="match status" value="1"/>
</dbReference>
<evidence type="ECO:0000256" key="3">
    <source>
        <dbReference type="ARBA" id="ARBA00023163"/>
    </source>
</evidence>
<dbReference type="InterPro" id="IPR014757">
    <property type="entry name" value="Tscrpt_reg_IclR_C"/>
</dbReference>
<feature type="domain" description="IclR-ED" evidence="5">
    <location>
        <begin position="74"/>
        <end position="257"/>
    </location>
</feature>
<keyword evidence="3" id="KW-0804">Transcription</keyword>
<dbReference type="InterPro" id="IPR050707">
    <property type="entry name" value="HTH_MetabolicPath_Reg"/>
</dbReference>
<dbReference type="AlphaFoldDB" id="A0A412TWG3"/>
<comment type="caution">
    <text evidence="6">The sequence shown here is derived from an EMBL/GenBank/DDBJ whole genome shotgun (WGS) entry which is preliminary data.</text>
</comment>
<gene>
    <name evidence="6" type="ORF">DWW57_03800</name>
</gene>
<name>A0A412TWG3_9BACT</name>
<evidence type="ECO:0000313" key="6">
    <source>
        <dbReference type="EMBL" id="RGU58186.1"/>
    </source>
</evidence>
<dbReference type="GO" id="GO:0003700">
    <property type="term" value="F:DNA-binding transcription factor activity"/>
    <property type="evidence" value="ECO:0007669"/>
    <property type="project" value="TreeGrafter"/>
</dbReference>
<dbReference type="SUPFAM" id="SSF55781">
    <property type="entry name" value="GAF domain-like"/>
    <property type="match status" value="1"/>
</dbReference>
<dbReference type="EMBL" id="QRYC01000003">
    <property type="protein sequence ID" value="RGU58186.1"/>
    <property type="molecule type" value="Genomic_DNA"/>
</dbReference>
<dbReference type="SMART" id="SM00346">
    <property type="entry name" value="HTH_ICLR"/>
    <property type="match status" value="1"/>
</dbReference>
<evidence type="ECO:0000256" key="1">
    <source>
        <dbReference type="ARBA" id="ARBA00023015"/>
    </source>
</evidence>
<protein>
    <submittedName>
        <fullName evidence="6">IclR family transcriptional regulator</fullName>
    </submittedName>
</protein>
<evidence type="ECO:0000313" key="7">
    <source>
        <dbReference type="Proteomes" id="UP000284243"/>
    </source>
</evidence>
<dbReference type="PANTHER" id="PTHR30136">
    <property type="entry name" value="HELIX-TURN-HELIX TRANSCRIPTIONAL REGULATOR, ICLR FAMILY"/>
    <property type="match status" value="1"/>
</dbReference>
<dbReference type="SUPFAM" id="SSF46785">
    <property type="entry name" value="Winged helix' DNA-binding domain"/>
    <property type="match status" value="1"/>
</dbReference>
<dbReference type="Pfam" id="PF09339">
    <property type="entry name" value="HTH_IclR"/>
    <property type="match status" value="1"/>
</dbReference>
<dbReference type="PROSITE" id="PS51077">
    <property type="entry name" value="HTH_ICLR"/>
    <property type="match status" value="1"/>
</dbReference>
<evidence type="ECO:0000259" key="4">
    <source>
        <dbReference type="PROSITE" id="PS51077"/>
    </source>
</evidence>
<evidence type="ECO:0000259" key="5">
    <source>
        <dbReference type="PROSITE" id="PS51078"/>
    </source>
</evidence>
<accession>A0A412TWG3</accession>
<dbReference type="RefSeq" id="WP_022161015.1">
    <property type="nucleotide sequence ID" value="NZ_CABJFF010000003.1"/>
</dbReference>
<feature type="domain" description="HTH iclR-type" evidence="4">
    <location>
        <begin position="11"/>
        <end position="80"/>
    </location>
</feature>
<reference evidence="6 7" key="1">
    <citation type="submission" date="2018-08" db="EMBL/GenBank/DDBJ databases">
        <title>A genome reference for cultivated species of the human gut microbiota.</title>
        <authorList>
            <person name="Zou Y."/>
            <person name="Xue W."/>
            <person name="Luo G."/>
        </authorList>
    </citation>
    <scope>NUCLEOTIDE SEQUENCE [LARGE SCALE GENOMIC DNA]</scope>
    <source>
        <strain evidence="6 7">AF16-14</strain>
    </source>
</reference>
<dbReference type="Proteomes" id="UP000284243">
    <property type="component" value="Unassembled WGS sequence"/>
</dbReference>
<dbReference type="Pfam" id="PF01614">
    <property type="entry name" value="IclR_C"/>
    <property type="match status" value="1"/>
</dbReference>
<keyword evidence="1" id="KW-0805">Transcription regulation</keyword>
<organism evidence="6 7">
    <name type="scientific">Odoribacter splanchnicus</name>
    <dbReference type="NCBI Taxonomy" id="28118"/>
    <lineage>
        <taxon>Bacteria</taxon>
        <taxon>Pseudomonadati</taxon>
        <taxon>Bacteroidota</taxon>
        <taxon>Bacteroidia</taxon>
        <taxon>Bacteroidales</taxon>
        <taxon>Odoribacteraceae</taxon>
        <taxon>Odoribacter</taxon>
    </lineage>
</organism>